<dbReference type="GeneID" id="72000418"/>
<organism evidence="1 2">
    <name type="scientific">Rhodofomes roseus</name>
    <dbReference type="NCBI Taxonomy" id="34475"/>
    <lineage>
        <taxon>Eukaryota</taxon>
        <taxon>Fungi</taxon>
        <taxon>Dikarya</taxon>
        <taxon>Basidiomycota</taxon>
        <taxon>Agaricomycotina</taxon>
        <taxon>Agaricomycetes</taxon>
        <taxon>Polyporales</taxon>
        <taxon>Rhodofomes</taxon>
    </lineage>
</organism>
<feature type="non-terminal residue" evidence="1">
    <location>
        <position position="1"/>
    </location>
</feature>
<dbReference type="Proteomes" id="UP000814176">
    <property type="component" value="Unassembled WGS sequence"/>
</dbReference>
<reference evidence="1 2" key="1">
    <citation type="journal article" date="2021" name="Environ. Microbiol.">
        <title>Gene family expansions and transcriptome signatures uncover fungal adaptations to wood decay.</title>
        <authorList>
            <person name="Hage H."/>
            <person name="Miyauchi S."/>
            <person name="Viragh M."/>
            <person name="Drula E."/>
            <person name="Min B."/>
            <person name="Chaduli D."/>
            <person name="Navarro D."/>
            <person name="Favel A."/>
            <person name="Norest M."/>
            <person name="Lesage-Meessen L."/>
            <person name="Balint B."/>
            <person name="Merenyi Z."/>
            <person name="de Eugenio L."/>
            <person name="Morin E."/>
            <person name="Martinez A.T."/>
            <person name="Baldrian P."/>
            <person name="Stursova M."/>
            <person name="Martinez M.J."/>
            <person name="Novotny C."/>
            <person name="Magnuson J.K."/>
            <person name="Spatafora J.W."/>
            <person name="Maurice S."/>
            <person name="Pangilinan J."/>
            <person name="Andreopoulos W."/>
            <person name="LaButti K."/>
            <person name="Hundley H."/>
            <person name="Na H."/>
            <person name="Kuo A."/>
            <person name="Barry K."/>
            <person name="Lipzen A."/>
            <person name="Henrissat B."/>
            <person name="Riley R."/>
            <person name="Ahrendt S."/>
            <person name="Nagy L.G."/>
            <person name="Grigoriev I.V."/>
            <person name="Martin F."/>
            <person name="Rosso M.N."/>
        </authorList>
    </citation>
    <scope>NUCLEOTIDE SEQUENCE [LARGE SCALE GENOMIC DNA]</scope>
    <source>
        <strain evidence="1 2">CIRM-BRFM 1785</strain>
    </source>
</reference>
<dbReference type="Pfam" id="PF13650">
    <property type="entry name" value="Asp_protease_2"/>
    <property type="match status" value="1"/>
</dbReference>
<dbReference type="InterPro" id="IPR021109">
    <property type="entry name" value="Peptidase_aspartic_dom_sf"/>
</dbReference>
<dbReference type="EMBL" id="JADCUA010000001">
    <property type="protein sequence ID" value="KAH9843753.1"/>
    <property type="molecule type" value="Genomic_DNA"/>
</dbReference>
<dbReference type="RefSeq" id="XP_047784563.1">
    <property type="nucleotide sequence ID" value="XM_047919686.1"/>
</dbReference>
<evidence type="ECO:0000313" key="2">
    <source>
        <dbReference type="Proteomes" id="UP000814176"/>
    </source>
</evidence>
<keyword evidence="2" id="KW-1185">Reference proteome</keyword>
<feature type="non-terminal residue" evidence="1">
    <location>
        <position position="122"/>
    </location>
</feature>
<sequence length="122" mass="13690">ESQRPLCAEVDVNGVKAYTLFDTGCTTDTISPELAYLAKADRVDLKEQINLQLGTKGSRTTINYGALPHIHVGPVNNVNYMDVVDIDRYDMVLGTTFCSKHNVVLDFRRRKVWIDGVDIPVY</sequence>
<protein>
    <recommendedName>
        <fullName evidence="3">Aspartic peptidase DDI1-type domain-containing protein</fullName>
    </recommendedName>
</protein>
<accession>A0ABQ8KWS8</accession>
<name>A0ABQ8KWS8_9APHY</name>
<proteinExistence type="predicted"/>
<dbReference type="SUPFAM" id="SSF50630">
    <property type="entry name" value="Acid proteases"/>
    <property type="match status" value="1"/>
</dbReference>
<comment type="caution">
    <text evidence="1">The sequence shown here is derived from an EMBL/GenBank/DDBJ whole genome shotgun (WGS) entry which is preliminary data.</text>
</comment>
<evidence type="ECO:0000313" key="1">
    <source>
        <dbReference type="EMBL" id="KAH9843753.1"/>
    </source>
</evidence>
<gene>
    <name evidence="1" type="ORF">C8Q71DRAFT_673413</name>
</gene>
<dbReference type="CDD" id="cd00303">
    <property type="entry name" value="retropepsin_like"/>
    <property type="match status" value="1"/>
</dbReference>
<dbReference type="Gene3D" id="2.40.70.10">
    <property type="entry name" value="Acid Proteases"/>
    <property type="match status" value="1"/>
</dbReference>
<evidence type="ECO:0008006" key="3">
    <source>
        <dbReference type="Google" id="ProtNLM"/>
    </source>
</evidence>